<sequence>MTFFKNSLGGSANDTSLTSPYLYRCSSYCLSSSDPCTSYLYSKSLGQCLYGASVSALDVFFWMGEGDLYAGCNTGGGYKVYRLGHTKACLMMFEQKMVSWMDEVIRVAQILAKAIEFVFNNGMDGGINVAQSLTRVAGCTHWGALDHAC</sequence>
<dbReference type="AlphaFoldDB" id="A0AAV3YQR5"/>
<dbReference type="EMBL" id="BLXT01001319">
    <property type="protein sequence ID" value="GFN84592.1"/>
    <property type="molecule type" value="Genomic_DNA"/>
</dbReference>
<gene>
    <name evidence="1" type="ORF">PoB_001109800</name>
</gene>
<accession>A0AAV3YQR5</accession>
<organism evidence="1 2">
    <name type="scientific">Plakobranchus ocellatus</name>
    <dbReference type="NCBI Taxonomy" id="259542"/>
    <lineage>
        <taxon>Eukaryota</taxon>
        <taxon>Metazoa</taxon>
        <taxon>Spiralia</taxon>
        <taxon>Lophotrochozoa</taxon>
        <taxon>Mollusca</taxon>
        <taxon>Gastropoda</taxon>
        <taxon>Heterobranchia</taxon>
        <taxon>Euthyneura</taxon>
        <taxon>Panpulmonata</taxon>
        <taxon>Sacoglossa</taxon>
        <taxon>Placobranchoidea</taxon>
        <taxon>Plakobranchidae</taxon>
        <taxon>Plakobranchus</taxon>
    </lineage>
</organism>
<keyword evidence="2" id="KW-1185">Reference proteome</keyword>
<protein>
    <submittedName>
        <fullName evidence="1">C-type lectin-related protein 4</fullName>
    </submittedName>
</protein>
<name>A0AAV3YQR5_9GAST</name>
<comment type="caution">
    <text evidence="1">The sequence shown here is derived from an EMBL/GenBank/DDBJ whole genome shotgun (WGS) entry which is preliminary data.</text>
</comment>
<evidence type="ECO:0000313" key="1">
    <source>
        <dbReference type="EMBL" id="GFN84592.1"/>
    </source>
</evidence>
<proteinExistence type="predicted"/>
<dbReference type="Proteomes" id="UP000735302">
    <property type="component" value="Unassembled WGS sequence"/>
</dbReference>
<evidence type="ECO:0000313" key="2">
    <source>
        <dbReference type="Proteomes" id="UP000735302"/>
    </source>
</evidence>
<reference evidence="1 2" key="1">
    <citation type="journal article" date="2021" name="Elife">
        <title>Chloroplast acquisition without the gene transfer in kleptoplastic sea slugs, Plakobranchus ocellatus.</title>
        <authorList>
            <person name="Maeda T."/>
            <person name="Takahashi S."/>
            <person name="Yoshida T."/>
            <person name="Shimamura S."/>
            <person name="Takaki Y."/>
            <person name="Nagai Y."/>
            <person name="Toyoda A."/>
            <person name="Suzuki Y."/>
            <person name="Arimoto A."/>
            <person name="Ishii H."/>
            <person name="Satoh N."/>
            <person name="Nishiyama T."/>
            <person name="Hasebe M."/>
            <person name="Maruyama T."/>
            <person name="Minagawa J."/>
            <person name="Obokata J."/>
            <person name="Shigenobu S."/>
        </authorList>
    </citation>
    <scope>NUCLEOTIDE SEQUENCE [LARGE SCALE GENOMIC DNA]</scope>
</reference>